<organism evidence="1">
    <name type="scientific">Homalodisca liturata</name>
    <dbReference type="NCBI Taxonomy" id="320908"/>
    <lineage>
        <taxon>Eukaryota</taxon>
        <taxon>Metazoa</taxon>
        <taxon>Ecdysozoa</taxon>
        <taxon>Arthropoda</taxon>
        <taxon>Hexapoda</taxon>
        <taxon>Insecta</taxon>
        <taxon>Pterygota</taxon>
        <taxon>Neoptera</taxon>
        <taxon>Paraneoptera</taxon>
        <taxon>Hemiptera</taxon>
        <taxon>Auchenorrhyncha</taxon>
        <taxon>Membracoidea</taxon>
        <taxon>Cicadellidae</taxon>
        <taxon>Cicadellinae</taxon>
        <taxon>Proconiini</taxon>
        <taxon>Homalodisca</taxon>
    </lineage>
</organism>
<protein>
    <submittedName>
        <fullName evidence="1">Uncharacterized protein</fullName>
    </submittedName>
</protein>
<evidence type="ECO:0000313" key="1">
    <source>
        <dbReference type="EMBL" id="JAS77350.1"/>
    </source>
</evidence>
<name>A0A1B6HRQ8_9HEMI</name>
<accession>A0A1B6HRQ8</accession>
<dbReference type="AlphaFoldDB" id="A0A1B6HRQ8"/>
<dbReference type="SUPFAM" id="SSF49562">
    <property type="entry name" value="C2 domain (Calcium/lipid-binding domain, CaLB)"/>
    <property type="match status" value="1"/>
</dbReference>
<gene>
    <name evidence="1" type="ORF">g.12536</name>
</gene>
<reference evidence="1" key="1">
    <citation type="submission" date="2015-11" db="EMBL/GenBank/DDBJ databases">
        <title>De novo transcriptome assembly of four potential Pierce s Disease insect vectors from Arizona vineyards.</title>
        <authorList>
            <person name="Tassone E.E."/>
        </authorList>
    </citation>
    <scope>NUCLEOTIDE SEQUENCE</scope>
</reference>
<proteinExistence type="predicted"/>
<sequence length="248" mass="28048">MAEIKELIPKNEQHQYNCQFEISIYEVELDNNLLNHLKQIEQSPEVFVEWRFLGMEQRTIPMPANKAFFQTRVCFFGPFSEKMADYVKKNTMSIHLKLNKSDGKVVELGEGHLDLSPAIQQPNTGFVRCVALSVDEGMAIAYCSFKLYNCCQARTSVADTLEVHIGHVILKNSDVTSDVEGCHLYVEYSLLGHCGPELETDSVPKAEVMRFNHSRRLKVMEKKRQPPETNVGFSTSTESAVLPALGTM</sequence>
<dbReference type="Gene3D" id="2.60.40.150">
    <property type="entry name" value="C2 domain"/>
    <property type="match status" value="2"/>
</dbReference>
<dbReference type="EMBL" id="GECU01030356">
    <property type="protein sequence ID" value="JAS77350.1"/>
    <property type="molecule type" value="Transcribed_RNA"/>
</dbReference>
<dbReference type="InterPro" id="IPR035892">
    <property type="entry name" value="C2_domain_sf"/>
</dbReference>